<evidence type="ECO:0000256" key="6">
    <source>
        <dbReference type="ARBA" id="ARBA00023203"/>
    </source>
</evidence>
<comment type="pathway">
    <text evidence="1">Protein modification; protein ubiquitination.</text>
</comment>
<dbReference type="InterPro" id="IPR000210">
    <property type="entry name" value="BTB/POZ_dom"/>
</dbReference>
<dbReference type="GeneID" id="106458776"/>
<evidence type="ECO:0000256" key="2">
    <source>
        <dbReference type="ARBA" id="ARBA00013699"/>
    </source>
</evidence>
<evidence type="ECO:0000256" key="4">
    <source>
        <dbReference type="ARBA" id="ARBA00022737"/>
    </source>
</evidence>
<dbReference type="SMART" id="SM00875">
    <property type="entry name" value="BACK"/>
    <property type="match status" value="1"/>
</dbReference>
<dbReference type="InterPro" id="IPR015915">
    <property type="entry name" value="Kelch-typ_b-propeller"/>
</dbReference>
<comment type="function">
    <text evidence="7">Probable substrate-specific adapter of an E3 ubiquitin-protein ligase complex which mediates the ubiquitination and subsequent proteasomal degradation of target proteins. May have a role in synapse differentiation and growth.</text>
</comment>
<dbReference type="SMART" id="SM00225">
    <property type="entry name" value="BTB"/>
    <property type="match status" value="1"/>
</dbReference>
<dbReference type="PIRSF" id="PIRSF037037">
    <property type="entry name" value="Kelch-like_protein_gigaxonin"/>
    <property type="match status" value="1"/>
</dbReference>
<dbReference type="SUPFAM" id="SSF117281">
    <property type="entry name" value="Kelch motif"/>
    <property type="match status" value="2"/>
</dbReference>
<keyword evidence="5" id="KW-0833">Ubl conjugation pathway</keyword>
<dbReference type="PROSITE" id="PS50097">
    <property type="entry name" value="BTB"/>
    <property type="match status" value="1"/>
</dbReference>
<dbReference type="Proteomes" id="UP000694941">
    <property type="component" value="Unplaced"/>
</dbReference>
<dbReference type="InterPro" id="IPR011705">
    <property type="entry name" value="BACK"/>
</dbReference>
<evidence type="ECO:0000256" key="5">
    <source>
        <dbReference type="ARBA" id="ARBA00022786"/>
    </source>
</evidence>
<gene>
    <name evidence="10" type="primary">LOC106458776</name>
</gene>
<dbReference type="PANTHER" id="PTHR24412:SF401">
    <property type="entry name" value="FI11917P"/>
    <property type="match status" value="1"/>
</dbReference>
<dbReference type="Pfam" id="PF07707">
    <property type="entry name" value="BACK"/>
    <property type="match status" value="1"/>
</dbReference>
<keyword evidence="9" id="KW-1185">Reference proteome</keyword>
<dbReference type="Pfam" id="PF24681">
    <property type="entry name" value="Kelch_KLHDC2_KLHL20_DRC7"/>
    <property type="match status" value="1"/>
</dbReference>
<keyword evidence="3" id="KW-0880">Kelch repeat</keyword>
<dbReference type="InterPro" id="IPR011333">
    <property type="entry name" value="SKP1/BTB/POZ_sf"/>
</dbReference>
<dbReference type="Pfam" id="PF00651">
    <property type="entry name" value="BTB"/>
    <property type="match status" value="1"/>
</dbReference>
<dbReference type="RefSeq" id="XP_022240808.1">
    <property type="nucleotide sequence ID" value="XM_022385100.1"/>
</dbReference>
<dbReference type="SMART" id="SM00612">
    <property type="entry name" value="Kelch"/>
    <property type="match status" value="6"/>
</dbReference>
<keyword evidence="4" id="KW-0677">Repeat</keyword>
<dbReference type="Gene3D" id="3.30.710.10">
    <property type="entry name" value="Potassium Channel Kv1.1, Chain A"/>
    <property type="match status" value="1"/>
</dbReference>
<evidence type="ECO:0000256" key="3">
    <source>
        <dbReference type="ARBA" id="ARBA00022441"/>
    </source>
</evidence>
<evidence type="ECO:0000313" key="9">
    <source>
        <dbReference type="Proteomes" id="UP000694941"/>
    </source>
</evidence>
<evidence type="ECO:0000259" key="8">
    <source>
        <dbReference type="PROSITE" id="PS50097"/>
    </source>
</evidence>
<keyword evidence="6" id="KW-0009">Actin-binding</keyword>
<reference evidence="10" key="1">
    <citation type="submission" date="2025-08" db="UniProtKB">
        <authorList>
            <consortium name="RefSeq"/>
        </authorList>
    </citation>
    <scope>IDENTIFICATION</scope>
    <source>
        <tissue evidence="10">Muscle</tissue>
    </source>
</reference>
<dbReference type="SUPFAM" id="SSF54695">
    <property type="entry name" value="POZ domain"/>
    <property type="match status" value="1"/>
</dbReference>
<organism evidence="9 10">
    <name type="scientific">Limulus polyphemus</name>
    <name type="common">Atlantic horseshoe crab</name>
    <dbReference type="NCBI Taxonomy" id="6850"/>
    <lineage>
        <taxon>Eukaryota</taxon>
        <taxon>Metazoa</taxon>
        <taxon>Ecdysozoa</taxon>
        <taxon>Arthropoda</taxon>
        <taxon>Chelicerata</taxon>
        <taxon>Merostomata</taxon>
        <taxon>Xiphosura</taxon>
        <taxon>Limulidae</taxon>
        <taxon>Limulus</taxon>
    </lineage>
</organism>
<evidence type="ECO:0000256" key="1">
    <source>
        <dbReference type="ARBA" id="ARBA00004906"/>
    </source>
</evidence>
<dbReference type="Gene3D" id="1.25.40.420">
    <property type="match status" value="1"/>
</dbReference>
<dbReference type="InterPro" id="IPR017096">
    <property type="entry name" value="BTB-kelch_protein"/>
</dbReference>
<proteinExistence type="predicted"/>
<accession>A0ABM1SB03</accession>
<dbReference type="PANTHER" id="PTHR24412">
    <property type="entry name" value="KELCH PROTEIN"/>
    <property type="match status" value="1"/>
</dbReference>
<feature type="domain" description="BTB" evidence="8">
    <location>
        <begin position="74"/>
        <end position="141"/>
    </location>
</feature>
<dbReference type="Gene3D" id="2.120.10.80">
    <property type="entry name" value="Kelch-type beta propeller"/>
    <property type="match status" value="1"/>
</dbReference>
<evidence type="ECO:0000256" key="7">
    <source>
        <dbReference type="ARBA" id="ARBA00043912"/>
    </source>
</evidence>
<protein>
    <recommendedName>
        <fullName evidence="2">Kelch-like protein diablo</fullName>
    </recommendedName>
</protein>
<dbReference type="InterPro" id="IPR047098">
    <property type="entry name" value="KEAP1_BACK"/>
</dbReference>
<dbReference type="InterPro" id="IPR006652">
    <property type="entry name" value="Kelch_1"/>
</dbReference>
<name>A0ABM1SB03_LIMPO</name>
<sequence>MCNYLVVQLSGKMASQIEDFICKELPRPQPPCFKPRPIDENNPSCDGSMQFSISSFPKEAMEVMYMMKFHRKLCDVEIRVANEIFHAHKIVLAAASPYFKAMFTSGLKESEMSVINIQGVCPNSMAVIIRFAYTGEIKVEEMTVCNLLPAATMFQMNHIIEACCNFLEGQLDPTNCIGIADFALQHGCTSLYQRANQFMDQHFSQVSQGEEFLALSACQLVQLIKRDDLNVRCESEVFNAVLRWVKHDEERRRPKTADILYAVRCHFLTPRFLKEQIQECDLVKNLPQCCEYLSRIIQDLTVCRKYNCHQRTPKVPCVIYTAGGYLQQSLSNMECYNAHEQQWFSLADLPSPRSGIGGAFVDGKFYAVGGRNNSPDGNHDSEAADCFDPITNTWKPARPMNVARNRVGVAVLDGMLYAVGGSQGTIHHNSVERYDPVEDKWSFVSSMITARIGVGVAVVKRLLYAVGGYDGHARLNTVECYNPETDEWTMVASMNTTRSGAGVVALNNYIYAVGGYDGTSQLRSVERYNTETNEWECSSSMKSPRSALSAAVLDGKIYALGGYDGLNFLATMEVYDPQKDEWADAASMSCGRSGHASAVCRAPCLAHGVGIS</sequence>
<evidence type="ECO:0000313" key="10">
    <source>
        <dbReference type="RefSeq" id="XP_022240808.1"/>
    </source>
</evidence>
<dbReference type="CDD" id="cd18458">
    <property type="entry name" value="BACK_KLHL19_KEAP1"/>
    <property type="match status" value="1"/>
</dbReference>
<dbReference type="PRINTS" id="PR00501">
    <property type="entry name" value="KELCHREPEAT"/>
</dbReference>
<dbReference type="Pfam" id="PF01344">
    <property type="entry name" value="Kelch_1"/>
    <property type="match status" value="2"/>
</dbReference>